<evidence type="ECO:0000313" key="3">
    <source>
        <dbReference type="EMBL" id="EIA17702.1"/>
    </source>
</evidence>
<comment type="caution">
    <text evidence="3">The sequence shown here is derived from an EMBL/GenBank/DDBJ whole genome shotgun (WGS) entry which is preliminary data.</text>
</comment>
<gene>
    <name evidence="3" type="ORF">HA1_05187</name>
</gene>
<dbReference type="PANTHER" id="PTHR33121">
    <property type="entry name" value="CYCLIC DI-GMP PHOSPHODIESTERASE PDEF"/>
    <property type="match status" value="1"/>
</dbReference>
<dbReference type="Pfam" id="PF00497">
    <property type="entry name" value="SBP_bac_3"/>
    <property type="match status" value="1"/>
</dbReference>
<evidence type="ECO:0000313" key="4">
    <source>
        <dbReference type="Proteomes" id="UP000005358"/>
    </source>
</evidence>
<dbReference type="InterPro" id="IPR001638">
    <property type="entry name" value="Solute-binding_3/MltF_N"/>
</dbReference>
<keyword evidence="1" id="KW-0472">Membrane</keyword>
<dbReference type="AlphaFoldDB" id="A0AAV3FDP6"/>
<dbReference type="SUPFAM" id="SSF141868">
    <property type="entry name" value="EAL domain-like"/>
    <property type="match status" value="1"/>
</dbReference>
<dbReference type="SUPFAM" id="SSF53850">
    <property type="entry name" value="Periplasmic binding protein-like II"/>
    <property type="match status" value="1"/>
</dbReference>
<dbReference type="SMART" id="SM00062">
    <property type="entry name" value="PBPb"/>
    <property type="match status" value="1"/>
</dbReference>
<dbReference type="CDD" id="cd01948">
    <property type="entry name" value="EAL"/>
    <property type="match status" value="1"/>
</dbReference>
<protein>
    <submittedName>
        <fullName evidence="3">EAL domain-containing protein</fullName>
    </submittedName>
</protein>
<keyword evidence="1" id="KW-0812">Transmembrane</keyword>
<feature type="transmembrane region" description="Helical" evidence="1">
    <location>
        <begin position="264"/>
        <end position="280"/>
    </location>
</feature>
<evidence type="ECO:0000256" key="1">
    <source>
        <dbReference type="SAM" id="Phobius"/>
    </source>
</evidence>
<dbReference type="GO" id="GO:0071111">
    <property type="term" value="F:cyclic-guanylate-specific phosphodiesterase activity"/>
    <property type="evidence" value="ECO:0007669"/>
    <property type="project" value="InterPro"/>
</dbReference>
<proteinExistence type="predicted"/>
<dbReference type="InterPro" id="IPR035919">
    <property type="entry name" value="EAL_sf"/>
</dbReference>
<dbReference type="InterPro" id="IPR050706">
    <property type="entry name" value="Cyclic-di-GMP_PDE-like"/>
</dbReference>
<dbReference type="SMART" id="SM00052">
    <property type="entry name" value="EAL"/>
    <property type="match status" value="1"/>
</dbReference>
<feature type="domain" description="EAL" evidence="2">
    <location>
        <begin position="286"/>
        <end position="541"/>
    </location>
</feature>
<accession>A0AAV3FDP6</accession>
<sequence length="541" mass="63524">MKKSKRFIMIILFFLVFIMLCLCYGSIINKEKRKTLLKIGFYDDYPHFYINHKANVCGYYKDITENLAKKLNFKVEYVNGNVPDLLKELKNGEIDLVFGINKLPAREESFKFTNKSINDELNFIYTNKNIKYGDLEALNGMKMGYIEGELDNEWILDYLKKRNINVELVNGSSYKAVKTLLIHNKVDFIVDNPDSDIKNKGKNIKEVFEFSSGEKYIVANKNNKELIKKIDGALSTINLNAYLGNNPYFKKIDNFIIDTTNKNVVILILFIICIIMFKKVKKRIVKIFKKKKIYNDLKKDNYTLYYQPIVDFKHNRVRSVEALLRLRKDGKLLTPYHFMKGIEDANMMKEITLWVLKRVIKDYNIIRCYDNINEKDFYISLNVSFNEIKDREFLKKIVKIVNDNKIIKNSICLEIIEKFGVEEIEKIQENINFLQDNGILIAIDDFGVEYSNLDLLKKIDSNIIKLDKFFADGINDSEISLKVIDFILDICRLSDKSIVIEGIEEKEQVDIIKTFLYEKIYIQGYYFSKPLDIKSLKAYTF</sequence>
<dbReference type="PROSITE" id="PS50883">
    <property type="entry name" value="EAL"/>
    <property type="match status" value="1"/>
</dbReference>
<organism evidence="3 4">
    <name type="scientific">Clostridium perfringens F262</name>
    <dbReference type="NCBI Taxonomy" id="883064"/>
    <lineage>
        <taxon>Bacteria</taxon>
        <taxon>Bacillati</taxon>
        <taxon>Bacillota</taxon>
        <taxon>Clostridia</taxon>
        <taxon>Eubacteriales</taxon>
        <taxon>Clostridiaceae</taxon>
        <taxon>Clostridium</taxon>
    </lineage>
</organism>
<dbReference type="Proteomes" id="UP000005358">
    <property type="component" value="Chromosome"/>
</dbReference>
<dbReference type="EMBL" id="AFES01000015">
    <property type="protein sequence ID" value="EIA17702.1"/>
    <property type="molecule type" value="Genomic_DNA"/>
</dbReference>
<dbReference type="PANTHER" id="PTHR33121:SF71">
    <property type="entry name" value="OXYGEN SENSOR PROTEIN DOSP"/>
    <property type="match status" value="1"/>
</dbReference>
<dbReference type="RefSeq" id="WP_003480804.1">
    <property type="nucleotide sequence ID" value="NZ_CM001477.1"/>
</dbReference>
<dbReference type="Pfam" id="PF00563">
    <property type="entry name" value="EAL"/>
    <property type="match status" value="1"/>
</dbReference>
<dbReference type="Gene3D" id="3.40.190.10">
    <property type="entry name" value="Periplasmic binding protein-like II"/>
    <property type="match status" value="2"/>
</dbReference>
<dbReference type="InterPro" id="IPR001633">
    <property type="entry name" value="EAL_dom"/>
</dbReference>
<dbReference type="Gene3D" id="3.20.20.450">
    <property type="entry name" value="EAL domain"/>
    <property type="match status" value="1"/>
</dbReference>
<name>A0AAV3FDP6_CLOPF</name>
<keyword evidence="1" id="KW-1133">Transmembrane helix</keyword>
<evidence type="ECO:0000259" key="2">
    <source>
        <dbReference type="PROSITE" id="PS50883"/>
    </source>
</evidence>
<reference evidence="3 4" key="1">
    <citation type="journal article" date="2012" name="PLoS ONE">
        <title>Genome Sequencing and Analysis of a Type A Clostridium perfringens Isolate from a Case of Bovine Clostridial Abomasitis.</title>
        <authorList>
            <person name="Nowell V.J."/>
            <person name="Kropinski A.M."/>
            <person name="Songer J.G."/>
            <person name="Macinnes J.I."/>
            <person name="Parreira V.R."/>
            <person name="Prescott J.F."/>
        </authorList>
    </citation>
    <scope>NUCLEOTIDE SEQUENCE [LARGE SCALE GENOMIC DNA]</scope>
    <source>
        <strain evidence="3 4">F262</strain>
    </source>
</reference>